<dbReference type="AlphaFoldDB" id="A0A164QFV5"/>
<evidence type="ECO:0000313" key="2">
    <source>
        <dbReference type="Proteomes" id="UP000076722"/>
    </source>
</evidence>
<organism evidence="1 2">
    <name type="scientific">Sistotremastrum niveocremeum HHB9708</name>
    <dbReference type="NCBI Taxonomy" id="1314777"/>
    <lineage>
        <taxon>Eukaryota</taxon>
        <taxon>Fungi</taxon>
        <taxon>Dikarya</taxon>
        <taxon>Basidiomycota</taxon>
        <taxon>Agaricomycotina</taxon>
        <taxon>Agaricomycetes</taxon>
        <taxon>Sistotremastrales</taxon>
        <taxon>Sistotremastraceae</taxon>
        <taxon>Sertulicium</taxon>
        <taxon>Sertulicium niveocremeum</taxon>
    </lineage>
</organism>
<name>A0A164QFV5_9AGAM</name>
<dbReference type="EMBL" id="KV419426">
    <property type="protein sequence ID" value="KZS89615.1"/>
    <property type="molecule type" value="Genomic_DNA"/>
</dbReference>
<accession>A0A164QFV5</accession>
<keyword evidence="2" id="KW-1185">Reference proteome</keyword>
<sequence>MRLLLKRRGRIDIVDGVKPTKPLFFSPSFHSSPQFQPTSRRVSGNLTSGCPSVVFATMSAPARLAAQALRLKTSAGVEVETSSVVLASGLQSLSTRKFCLWRAIKILRHGQTWSVASQNAELPFNNSLTTARQLVIEWTPAINLSSCRDTNATKSPCHDLRVDQSRHLQLSHNRSPNAFFNTSEICFQKNSRRCKKDEHESFAKPNVLLLLTAPSLKSEEATPPILNQNSIWRPVGNAACRVIET</sequence>
<dbReference type="Proteomes" id="UP000076722">
    <property type="component" value="Unassembled WGS sequence"/>
</dbReference>
<evidence type="ECO:0000313" key="1">
    <source>
        <dbReference type="EMBL" id="KZS89615.1"/>
    </source>
</evidence>
<gene>
    <name evidence="1" type="ORF">SISNIDRAFT_469135</name>
</gene>
<protein>
    <submittedName>
        <fullName evidence="1">Uncharacterized protein</fullName>
    </submittedName>
</protein>
<proteinExistence type="predicted"/>
<reference evidence="1 2" key="1">
    <citation type="journal article" date="2016" name="Mol. Biol. Evol.">
        <title>Comparative Genomics of Early-Diverging Mushroom-Forming Fungi Provides Insights into the Origins of Lignocellulose Decay Capabilities.</title>
        <authorList>
            <person name="Nagy L.G."/>
            <person name="Riley R."/>
            <person name="Tritt A."/>
            <person name="Adam C."/>
            <person name="Daum C."/>
            <person name="Floudas D."/>
            <person name="Sun H."/>
            <person name="Yadav J.S."/>
            <person name="Pangilinan J."/>
            <person name="Larsson K.H."/>
            <person name="Matsuura K."/>
            <person name="Barry K."/>
            <person name="Labutti K."/>
            <person name="Kuo R."/>
            <person name="Ohm R.A."/>
            <person name="Bhattacharya S.S."/>
            <person name="Shirouzu T."/>
            <person name="Yoshinaga Y."/>
            <person name="Martin F.M."/>
            <person name="Grigoriev I.V."/>
            <person name="Hibbett D.S."/>
        </authorList>
    </citation>
    <scope>NUCLEOTIDE SEQUENCE [LARGE SCALE GENOMIC DNA]</scope>
    <source>
        <strain evidence="1 2">HHB9708</strain>
    </source>
</reference>